<keyword evidence="6" id="KW-0752">Steroid biosynthesis</keyword>
<keyword evidence="4 13" id="KW-0812">Transmembrane</keyword>
<evidence type="ECO:0000256" key="12">
    <source>
        <dbReference type="ARBA" id="ARBA00023221"/>
    </source>
</evidence>
<evidence type="ECO:0000256" key="3">
    <source>
        <dbReference type="ARBA" id="ARBA00022516"/>
    </source>
</evidence>
<dbReference type="GO" id="GO:0005789">
    <property type="term" value="C:endoplasmic reticulum membrane"/>
    <property type="evidence" value="ECO:0007669"/>
    <property type="project" value="UniProtKB-SubCell"/>
</dbReference>
<feature type="transmembrane region" description="Helical" evidence="13">
    <location>
        <begin position="94"/>
        <end position="111"/>
    </location>
</feature>
<name>A0A1Y1KKX0_PHOPY</name>
<keyword evidence="11" id="KW-1207">Sterol metabolism</keyword>
<evidence type="ECO:0000256" key="6">
    <source>
        <dbReference type="ARBA" id="ARBA00022955"/>
    </source>
</evidence>
<dbReference type="PANTHER" id="PTHR15451">
    <property type="entry name" value="ERGOSTEROL BIOSYNTHETIC PROTEIN 28-RELATED"/>
    <property type="match status" value="1"/>
</dbReference>
<evidence type="ECO:0000256" key="9">
    <source>
        <dbReference type="ARBA" id="ARBA00023098"/>
    </source>
</evidence>
<keyword evidence="9" id="KW-0443">Lipid metabolism</keyword>
<keyword evidence="5" id="KW-0256">Endoplasmic reticulum</keyword>
<evidence type="ECO:0000256" key="1">
    <source>
        <dbReference type="ARBA" id="ARBA00004477"/>
    </source>
</evidence>
<dbReference type="Pfam" id="PF03694">
    <property type="entry name" value="Erg28"/>
    <property type="match status" value="1"/>
</dbReference>
<organism evidence="14">
    <name type="scientific">Photinus pyralis</name>
    <name type="common">Common eastern firefly</name>
    <name type="synonym">Lampyris pyralis</name>
    <dbReference type="NCBI Taxonomy" id="7054"/>
    <lineage>
        <taxon>Eukaryota</taxon>
        <taxon>Metazoa</taxon>
        <taxon>Ecdysozoa</taxon>
        <taxon>Arthropoda</taxon>
        <taxon>Hexapoda</taxon>
        <taxon>Insecta</taxon>
        <taxon>Pterygota</taxon>
        <taxon>Neoptera</taxon>
        <taxon>Endopterygota</taxon>
        <taxon>Coleoptera</taxon>
        <taxon>Polyphaga</taxon>
        <taxon>Elateriformia</taxon>
        <taxon>Elateroidea</taxon>
        <taxon>Lampyridae</taxon>
        <taxon>Lampyrinae</taxon>
        <taxon>Photinus</taxon>
    </lineage>
</organism>
<comment type="subcellular location">
    <subcellularLocation>
        <location evidence="1">Endoplasmic reticulum membrane</location>
        <topology evidence="1">Multi-pass membrane protein</topology>
    </subcellularLocation>
</comment>
<keyword evidence="10 13" id="KW-0472">Membrane</keyword>
<dbReference type="AlphaFoldDB" id="A0A1Y1KKX0"/>
<protein>
    <submittedName>
        <fullName evidence="14">Uncharacterized protein</fullName>
    </submittedName>
</protein>
<accession>A0A1Y1KKX0</accession>
<evidence type="ECO:0000313" key="14">
    <source>
        <dbReference type="EMBL" id="JAV61258.1"/>
    </source>
</evidence>
<evidence type="ECO:0000256" key="5">
    <source>
        <dbReference type="ARBA" id="ARBA00022824"/>
    </source>
</evidence>
<sequence>MNGKLMYAFRGWIAFVAFVDLGTAIRSYIEKRSFLNNVTPDMEYDDGNADLIHASVGIGNFTEKYTVSRVVGIYSVLKALALIHCTLFIHYKPIVSMGICSIILTIVLYITETLYFRSATLNFLVIFPCVLNSKYFTSHITGHFVIRIKLKLHTFRYYTNWLNLLAETFKIMGSAT</sequence>
<evidence type="ECO:0000256" key="11">
    <source>
        <dbReference type="ARBA" id="ARBA00023166"/>
    </source>
</evidence>
<evidence type="ECO:0000256" key="4">
    <source>
        <dbReference type="ARBA" id="ARBA00022692"/>
    </source>
</evidence>
<keyword evidence="7 13" id="KW-1133">Transmembrane helix</keyword>
<dbReference type="GO" id="GO:0016126">
    <property type="term" value="P:sterol biosynthetic process"/>
    <property type="evidence" value="ECO:0007669"/>
    <property type="project" value="UniProtKB-KW"/>
</dbReference>
<evidence type="ECO:0000256" key="10">
    <source>
        <dbReference type="ARBA" id="ARBA00023136"/>
    </source>
</evidence>
<keyword evidence="8" id="KW-0756">Sterol biosynthesis</keyword>
<keyword evidence="3" id="KW-0444">Lipid biosynthesis</keyword>
<dbReference type="GO" id="GO:0030674">
    <property type="term" value="F:protein-macromolecule adaptor activity"/>
    <property type="evidence" value="ECO:0007669"/>
    <property type="project" value="TreeGrafter"/>
</dbReference>
<feature type="transmembrane region" description="Helical" evidence="13">
    <location>
        <begin position="71"/>
        <end position="89"/>
    </location>
</feature>
<feature type="transmembrane region" description="Helical" evidence="13">
    <location>
        <begin position="12"/>
        <end position="29"/>
    </location>
</feature>
<keyword evidence="12" id="KW-0753">Steroid metabolism</keyword>
<evidence type="ECO:0000256" key="2">
    <source>
        <dbReference type="ARBA" id="ARBA00005377"/>
    </source>
</evidence>
<comment type="similarity">
    <text evidence="2">Belongs to the ERG28 family.</text>
</comment>
<evidence type="ECO:0000256" key="13">
    <source>
        <dbReference type="SAM" id="Phobius"/>
    </source>
</evidence>
<dbReference type="EMBL" id="GEZM01082823">
    <property type="protein sequence ID" value="JAV61258.1"/>
    <property type="molecule type" value="Transcribed_RNA"/>
</dbReference>
<evidence type="ECO:0000256" key="7">
    <source>
        <dbReference type="ARBA" id="ARBA00022989"/>
    </source>
</evidence>
<proteinExistence type="inferred from homology"/>
<dbReference type="InterPro" id="IPR005352">
    <property type="entry name" value="Erg28"/>
</dbReference>
<evidence type="ECO:0000256" key="8">
    <source>
        <dbReference type="ARBA" id="ARBA00023011"/>
    </source>
</evidence>
<reference evidence="14" key="1">
    <citation type="journal article" date="2016" name="Sci. Rep.">
        <title>Molecular characterization of firefly nuptial gifts: a multi-omics approach sheds light on postcopulatory sexual selection.</title>
        <authorList>
            <person name="Al-Wathiqui N."/>
            <person name="Fallon T.R."/>
            <person name="South A."/>
            <person name="Weng J.K."/>
            <person name="Lewis S.M."/>
        </authorList>
    </citation>
    <scope>NUCLEOTIDE SEQUENCE</scope>
</reference>
<dbReference type="PANTHER" id="PTHR15451:SF19">
    <property type="entry name" value="ERGOSTEROL BIOSYNTHETIC PROTEIN 28 HOMOLOG"/>
    <property type="match status" value="1"/>
</dbReference>